<gene>
    <name evidence="6" type="ORF">JW744_02545</name>
</gene>
<feature type="domain" description="Archease" evidence="5">
    <location>
        <begin position="2"/>
        <end position="138"/>
    </location>
</feature>
<dbReference type="GO" id="GO:0046872">
    <property type="term" value="F:metal ion binding"/>
    <property type="evidence" value="ECO:0007669"/>
    <property type="project" value="UniProtKB-KW"/>
</dbReference>
<keyword evidence="4" id="KW-0106">Calcium</keyword>
<dbReference type="InterPro" id="IPR002804">
    <property type="entry name" value="Archease"/>
</dbReference>
<reference evidence="6" key="1">
    <citation type="submission" date="2021-01" db="EMBL/GenBank/DDBJ databases">
        <title>Active Sulfur Cycling in an Early Earth Analoge.</title>
        <authorList>
            <person name="Hahn C.R."/>
            <person name="Youssef N.H."/>
            <person name="Elshahed M."/>
        </authorList>
    </citation>
    <scope>NUCLEOTIDE SEQUENCE</scope>
    <source>
        <strain evidence="6">Zod_Metabat.1151</strain>
    </source>
</reference>
<proteinExistence type="inferred from homology"/>
<comment type="similarity">
    <text evidence="1">Belongs to the archease family.</text>
</comment>
<evidence type="ECO:0000259" key="5">
    <source>
        <dbReference type="Pfam" id="PF01951"/>
    </source>
</evidence>
<name>A0A939C8U1_9ARCH</name>
<evidence type="ECO:0000256" key="4">
    <source>
        <dbReference type="ARBA" id="ARBA00022837"/>
    </source>
</evidence>
<accession>A0A939C8U1</accession>
<evidence type="ECO:0000256" key="3">
    <source>
        <dbReference type="ARBA" id="ARBA00022723"/>
    </source>
</evidence>
<organism evidence="6 7">
    <name type="scientific">Candidatus Iainarchaeum sp</name>
    <dbReference type="NCBI Taxonomy" id="3101447"/>
    <lineage>
        <taxon>Archaea</taxon>
        <taxon>Candidatus Iainarchaeota</taxon>
        <taxon>Candidatus Iainarchaeia</taxon>
        <taxon>Candidatus Iainarchaeales</taxon>
        <taxon>Candidatus Iainarchaeaceae</taxon>
        <taxon>Candidatus Iainarchaeum</taxon>
    </lineage>
</organism>
<evidence type="ECO:0000256" key="2">
    <source>
        <dbReference type="ARBA" id="ARBA00022694"/>
    </source>
</evidence>
<dbReference type="EMBL" id="JAFGDB010000040">
    <property type="protein sequence ID" value="MBN2067322.1"/>
    <property type="molecule type" value="Genomic_DNA"/>
</dbReference>
<evidence type="ECO:0000256" key="1">
    <source>
        <dbReference type="ARBA" id="ARBA00007963"/>
    </source>
</evidence>
<dbReference type="SUPFAM" id="SSF69819">
    <property type="entry name" value="MTH1598-like"/>
    <property type="match status" value="1"/>
</dbReference>
<dbReference type="PANTHER" id="PTHR12682:SF11">
    <property type="entry name" value="PROTEIN ARCHEASE"/>
    <property type="match status" value="1"/>
</dbReference>
<keyword evidence="2" id="KW-0819">tRNA processing</keyword>
<dbReference type="PANTHER" id="PTHR12682">
    <property type="entry name" value="ARCHEASE"/>
    <property type="match status" value="1"/>
</dbReference>
<dbReference type="Pfam" id="PF01951">
    <property type="entry name" value="Archease"/>
    <property type="match status" value="1"/>
</dbReference>
<comment type="caution">
    <text evidence="6">The sequence shown here is derived from an EMBL/GenBank/DDBJ whole genome shotgun (WGS) entry which is preliminary data.</text>
</comment>
<dbReference type="InterPro" id="IPR036820">
    <property type="entry name" value="Archease_dom_sf"/>
</dbReference>
<dbReference type="AlphaFoldDB" id="A0A939C8U1"/>
<dbReference type="GO" id="GO:0008033">
    <property type="term" value="P:tRNA processing"/>
    <property type="evidence" value="ECO:0007669"/>
    <property type="project" value="UniProtKB-KW"/>
</dbReference>
<sequence>MFETFEHKADIGIRGIGNSREEAFGECARAMFSVMANLEKVEAKEEDEVKAESQDIEGLLVQFLNELLYLRDVKERLYSRFDLYIINDAEGWKLNGKAFGESIEKDKHSIKTDVKAASYHQLKVEEKNGKWVAQCVVDT</sequence>
<dbReference type="NCBIfam" id="NF001617">
    <property type="entry name" value="PRK00407.1"/>
    <property type="match status" value="1"/>
</dbReference>
<protein>
    <submittedName>
        <fullName evidence="6">Archease</fullName>
    </submittedName>
</protein>
<evidence type="ECO:0000313" key="7">
    <source>
        <dbReference type="Proteomes" id="UP000809243"/>
    </source>
</evidence>
<dbReference type="Proteomes" id="UP000809243">
    <property type="component" value="Unassembled WGS sequence"/>
</dbReference>
<dbReference type="Gene3D" id="3.55.10.10">
    <property type="entry name" value="Archease domain"/>
    <property type="match status" value="1"/>
</dbReference>
<evidence type="ECO:0000313" key="6">
    <source>
        <dbReference type="EMBL" id="MBN2067322.1"/>
    </source>
</evidence>
<dbReference type="InterPro" id="IPR023572">
    <property type="entry name" value="Archease_dom"/>
</dbReference>
<keyword evidence="3" id="KW-0479">Metal-binding</keyword>